<dbReference type="InterPro" id="IPR002656">
    <property type="entry name" value="Acyl_transf_3_dom"/>
</dbReference>
<keyword evidence="3" id="KW-0012">Acyltransferase</keyword>
<accession>A0A166DWS6</accession>
<sequence length="382" mass="44583">MFINKINNIFKVFKENSNENFEFKDKTQEKLKIKDRINKYDNLKGLAIILVVLGHILVSFENYSIYYSLRDIIFVFHMPIFFFVAGYFSKTSYSSRIKAFKSLIIPFFLFGAFYYIFRFFLDGDIPTAPFVIPPRGLWFLLSLFLMKLFLPIFKKVKHMFWISLALALIIGIFDLTNNIMGLTKTLCFLPSFLLGYYFKNSYEYLNDLKPTCRNILLKVRDFIVNNKKLILLFLILCLLAVTYLTNGFSHQNFIFELSYHEMDLGNTIGMLMRLFIISAGLIITLLLTYLMTNKKTFLTKIGRNSLAIYILHFYFIKFSQIFISKTSIGNLIESNVFFIAIYLSIVVGLIVAILSRDFVSKTIKELIDIVNKLLFGFNINNS</sequence>
<feature type="transmembrane region" description="Helical" evidence="1">
    <location>
        <begin position="100"/>
        <end position="117"/>
    </location>
</feature>
<dbReference type="RefSeq" id="WP_067259704.1">
    <property type="nucleotide sequence ID" value="NZ_LWMW01000101.1"/>
</dbReference>
<feature type="transmembrane region" description="Helical" evidence="1">
    <location>
        <begin position="304"/>
        <end position="323"/>
    </location>
</feature>
<feature type="transmembrane region" description="Helical" evidence="1">
    <location>
        <begin position="182"/>
        <end position="198"/>
    </location>
</feature>
<comment type="caution">
    <text evidence="3">The sequence shown here is derived from an EMBL/GenBank/DDBJ whole genome shotgun (WGS) entry which is preliminary data.</text>
</comment>
<feature type="transmembrane region" description="Helical" evidence="1">
    <location>
        <begin position="137"/>
        <end position="153"/>
    </location>
</feature>
<dbReference type="STRING" id="47311.MBCUT_11140"/>
<dbReference type="EMBL" id="LWMW01000101">
    <property type="protein sequence ID" value="KZX16033.1"/>
    <property type="molecule type" value="Genomic_DNA"/>
</dbReference>
<evidence type="ECO:0000256" key="1">
    <source>
        <dbReference type="SAM" id="Phobius"/>
    </source>
</evidence>
<feature type="domain" description="Acyltransferase 3" evidence="2">
    <location>
        <begin position="39"/>
        <end position="351"/>
    </location>
</feature>
<dbReference type="InterPro" id="IPR052734">
    <property type="entry name" value="Nod_factor_acetyltransferase"/>
</dbReference>
<dbReference type="AlphaFoldDB" id="A0A166DWS6"/>
<keyword evidence="1" id="KW-0812">Transmembrane</keyword>
<keyword evidence="3" id="KW-0808">Transferase</keyword>
<keyword evidence="1" id="KW-0472">Membrane</keyword>
<feature type="transmembrane region" description="Helical" evidence="1">
    <location>
        <begin position="268"/>
        <end position="292"/>
    </location>
</feature>
<gene>
    <name evidence="3" type="ORF">MBCUT_11140</name>
</gene>
<dbReference type="PANTHER" id="PTHR37312:SF1">
    <property type="entry name" value="MEMBRANE-BOUND ACYLTRANSFERASE YKRP-RELATED"/>
    <property type="match status" value="1"/>
</dbReference>
<feature type="transmembrane region" description="Helical" evidence="1">
    <location>
        <begin position="160"/>
        <end position="176"/>
    </location>
</feature>
<keyword evidence="4" id="KW-1185">Reference proteome</keyword>
<dbReference type="PATRIC" id="fig|47311.3.peg.1226"/>
<dbReference type="Pfam" id="PF01757">
    <property type="entry name" value="Acyl_transf_3"/>
    <property type="match status" value="1"/>
</dbReference>
<keyword evidence="1" id="KW-1133">Transmembrane helix</keyword>
<dbReference type="OrthoDB" id="137485at2157"/>
<feature type="transmembrane region" description="Helical" evidence="1">
    <location>
        <begin position="335"/>
        <end position="354"/>
    </location>
</feature>
<evidence type="ECO:0000313" key="3">
    <source>
        <dbReference type="EMBL" id="KZX16033.1"/>
    </source>
</evidence>
<dbReference type="Proteomes" id="UP000077275">
    <property type="component" value="Unassembled WGS sequence"/>
</dbReference>
<dbReference type="PANTHER" id="PTHR37312">
    <property type="entry name" value="MEMBRANE-BOUND ACYLTRANSFERASE YKRP-RELATED"/>
    <property type="match status" value="1"/>
</dbReference>
<name>A0A166DWS6_9EURY</name>
<evidence type="ECO:0000313" key="4">
    <source>
        <dbReference type="Proteomes" id="UP000077275"/>
    </source>
</evidence>
<dbReference type="GO" id="GO:0016747">
    <property type="term" value="F:acyltransferase activity, transferring groups other than amino-acyl groups"/>
    <property type="evidence" value="ECO:0007669"/>
    <property type="project" value="InterPro"/>
</dbReference>
<feature type="transmembrane region" description="Helical" evidence="1">
    <location>
        <begin position="229"/>
        <end position="248"/>
    </location>
</feature>
<feature type="transmembrane region" description="Helical" evidence="1">
    <location>
        <begin position="72"/>
        <end position="88"/>
    </location>
</feature>
<feature type="transmembrane region" description="Helical" evidence="1">
    <location>
        <begin position="42"/>
        <end position="60"/>
    </location>
</feature>
<organism evidence="3 4">
    <name type="scientific">Methanobrevibacter cuticularis</name>
    <dbReference type="NCBI Taxonomy" id="47311"/>
    <lineage>
        <taxon>Archaea</taxon>
        <taxon>Methanobacteriati</taxon>
        <taxon>Methanobacteriota</taxon>
        <taxon>Methanomada group</taxon>
        <taxon>Methanobacteria</taxon>
        <taxon>Methanobacteriales</taxon>
        <taxon>Methanobacteriaceae</taxon>
        <taxon>Methanobrevibacter</taxon>
    </lineage>
</organism>
<reference evidence="3 4" key="1">
    <citation type="submission" date="2016-04" db="EMBL/GenBank/DDBJ databases">
        <title>Genome sequence of Methanobrevibacter cuticularis DSM 11139.</title>
        <authorList>
            <person name="Poehlein A."/>
            <person name="Seedorf H."/>
            <person name="Daniel R."/>
        </authorList>
    </citation>
    <scope>NUCLEOTIDE SEQUENCE [LARGE SCALE GENOMIC DNA]</scope>
    <source>
        <strain evidence="3 4">DSM 11139</strain>
    </source>
</reference>
<proteinExistence type="predicted"/>
<evidence type="ECO:0000259" key="2">
    <source>
        <dbReference type="Pfam" id="PF01757"/>
    </source>
</evidence>
<protein>
    <submittedName>
        <fullName evidence="3">Acyltransferase family protein</fullName>
    </submittedName>
</protein>